<dbReference type="Proteomes" id="UP000034849">
    <property type="component" value="Unassembled WGS sequence"/>
</dbReference>
<evidence type="ECO:0000313" key="2">
    <source>
        <dbReference type="EMBL" id="KKQ27298.1"/>
    </source>
</evidence>
<feature type="region of interest" description="Disordered" evidence="1">
    <location>
        <begin position="1"/>
        <end position="41"/>
    </location>
</feature>
<evidence type="ECO:0000256" key="1">
    <source>
        <dbReference type="SAM" id="MobiDB-lite"/>
    </source>
</evidence>
<evidence type="ECO:0000313" key="3">
    <source>
        <dbReference type="Proteomes" id="UP000034849"/>
    </source>
</evidence>
<reference evidence="2 3" key="1">
    <citation type="journal article" date="2015" name="Nature">
        <title>rRNA introns, odd ribosomes, and small enigmatic genomes across a large radiation of phyla.</title>
        <authorList>
            <person name="Brown C.T."/>
            <person name="Hug L.A."/>
            <person name="Thomas B.C."/>
            <person name="Sharon I."/>
            <person name="Castelle C.J."/>
            <person name="Singh A."/>
            <person name="Wilkins M.J."/>
            <person name="Williams K.H."/>
            <person name="Banfield J.F."/>
        </authorList>
    </citation>
    <scope>NUCLEOTIDE SEQUENCE [LARGE SCALE GENOMIC DNA]</scope>
</reference>
<accession>A0A0G0G866</accession>
<dbReference type="AlphaFoldDB" id="A0A0G0G866"/>
<feature type="compositionally biased region" description="Basic and acidic residues" evidence="1">
    <location>
        <begin position="66"/>
        <end position="82"/>
    </location>
</feature>
<protein>
    <submittedName>
        <fullName evidence="2">Uncharacterized protein</fullName>
    </submittedName>
</protein>
<gene>
    <name evidence="2" type="ORF">US42_C0011G0036</name>
</gene>
<sequence length="165" mass="18479">MEVRKRRNADGARASAAQSRKRTRRPGLGGPGPEPARPTGHRAQQLHAFLRGNILQHQSPRLAADLVEKQPRRDLASDERGTSSHSRVQLCARSLPLTDRPRSIPYGYGCRGIRGWQTQRCRSDLDQRRTRSTALTTRPFPIPPCAPAPGQNNPRSFFLVLFLLT</sequence>
<comment type="caution">
    <text evidence="2">The sequence shown here is derived from an EMBL/GenBank/DDBJ whole genome shotgun (WGS) entry which is preliminary data.</text>
</comment>
<dbReference type="EMBL" id="LBSX01000011">
    <property type="protein sequence ID" value="KKQ27298.1"/>
    <property type="molecule type" value="Genomic_DNA"/>
</dbReference>
<organism evidence="2 3">
    <name type="scientific">Candidatus Magasanikbacteria bacterium GW2011_GWC2_37_14</name>
    <dbReference type="NCBI Taxonomy" id="1619046"/>
    <lineage>
        <taxon>Bacteria</taxon>
        <taxon>Candidatus Magasanikiibacteriota</taxon>
    </lineage>
</organism>
<feature type="region of interest" description="Disordered" evidence="1">
    <location>
        <begin position="66"/>
        <end position="87"/>
    </location>
</feature>
<name>A0A0G0G866_9BACT</name>
<proteinExistence type="predicted"/>